<accession>A0A1V6S9U5</accession>
<dbReference type="PANTHER" id="PTHR34180">
    <property type="entry name" value="PEPTIDASE C45"/>
    <property type="match status" value="1"/>
</dbReference>
<reference evidence="3" key="1">
    <citation type="journal article" date="2017" name="Nat. Microbiol.">
        <title>Global analysis of biosynthetic gene clusters reveals vast potential of secondary metabolite production in Penicillium species.</title>
        <authorList>
            <person name="Nielsen J.C."/>
            <person name="Grijseels S."/>
            <person name="Prigent S."/>
            <person name="Ji B."/>
            <person name="Dainat J."/>
            <person name="Nielsen K.F."/>
            <person name="Frisvad J.C."/>
            <person name="Workman M."/>
            <person name="Nielsen J."/>
        </authorList>
    </citation>
    <scope>NUCLEOTIDE SEQUENCE [LARGE SCALE GENOMIC DNA]</scope>
    <source>
        <strain evidence="3">IBT 29486</strain>
    </source>
</reference>
<comment type="caution">
    <text evidence="2">The sequence shown here is derived from an EMBL/GenBank/DDBJ whole genome shotgun (WGS) entry which is preliminary data.</text>
</comment>
<dbReference type="AlphaFoldDB" id="A0A1V6S9U5"/>
<evidence type="ECO:0000259" key="1">
    <source>
        <dbReference type="Pfam" id="PF03417"/>
    </source>
</evidence>
<protein>
    <recommendedName>
        <fullName evidence="1">Peptidase C45 hydrolase domain-containing protein</fullName>
    </recommendedName>
</protein>
<dbReference type="EMBL" id="MDYP01000004">
    <property type="protein sequence ID" value="OQE10509.1"/>
    <property type="molecule type" value="Genomic_DNA"/>
</dbReference>
<evidence type="ECO:0000313" key="2">
    <source>
        <dbReference type="EMBL" id="OQE10509.1"/>
    </source>
</evidence>
<name>A0A1V6S9U5_9EURO</name>
<feature type="domain" description="Peptidase C45 hydrolase" evidence="1">
    <location>
        <begin position="106"/>
        <end position="335"/>
    </location>
</feature>
<dbReference type="InterPro" id="IPR047794">
    <property type="entry name" value="C45_proenzyme-like"/>
</dbReference>
<dbReference type="PANTHER" id="PTHR34180:SF1">
    <property type="entry name" value="BETA-ALANYL-DOPAMINE_CARCININE HYDROLASE"/>
    <property type="match status" value="1"/>
</dbReference>
<proteinExistence type="predicted"/>
<organism evidence="2 3">
    <name type="scientific">Penicillium vulpinum</name>
    <dbReference type="NCBI Taxonomy" id="29845"/>
    <lineage>
        <taxon>Eukaryota</taxon>
        <taxon>Fungi</taxon>
        <taxon>Dikarya</taxon>
        <taxon>Ascomycota</taxon>
        <taxon>Pezizomycotina</taxon>
        <taxon>Eurotiomycetes</taxon>
        <taxon>Eurotiomycetidae</taxon>
        <taxon>Eurotiales</taxon>
        <taxon>Aspergillaceae</taxon>
        <taxon>Penicillium</taxon>
    </lineage>
</organism>
<dbReference type="OrthoDB" id="189997at2759"/>
<dbReference type="Gene3D" id="1.10.10.2120">
    <property type="match status" value="1"/>
</dbReference>
<evidence type="ECO:0000313" key="3">
    <source>
        <dbReference type="Proteomes" id="UP000191518"/>
    </source>
</evidence>
<dbReference type="Gene3D" id="3.60.60.10">
    <property type="entry name" value="Penicillin V Acylase, Chain A"/>
    <property type="match status" value="1"/>
</dbReference>
<dbReference type="InterPro" id="IPR005079">
    <property type="entry name" value="Peptidase_C45_hydrolase"/>
</dbReference>
<dbReference type="Pfam" id="PF03417">
    <property type="entry name" value="AAT"/>
    <property type="match status" value="1"/>
</dbReference>
<sequence>MKTIQCFATPHEIGRAHGVGAKELIRGSIVFYQKMFVHTCKMEWPAVRRIAEDWQKEIEQKWPKYYSEMQGIADGAQLPFIDILILNIRTEIAFGMFNDGCTSLYCKTDNHSFLAQNWDWMEGQKQNLIILDIISDNGPRIKMITEAGIIGKIGLNEFGVGVCLNAIKVPGCDSSRLPVHMALRSVLECSSADAAVRQLKEVGIAASAHILIGDKGKGIGLESTTKTIQCIDMDEQNWVFHANHLLLSHDDVVDSGWLADSPSRQQRIQKLALEYGLSTGRVPDATDITRMLDDHDGFPHSICRYEKGPLGMDATLFSIVMDLHGPKATVYLGRPCHAEEIIELDFKC</sequence>
<dbReference type="NCBIfam" id="NF040521">
    <property type="entry name" value="C45_proenzyme"/>
    <property type="match status" value="1"/>
</dbReference>
<dbReference type="STRING" id="29845.A0A1V6S9U5"/>
<keyword evidence="3" id="KW-1185">Reference proteome</keyword>
<dbReference type="InterPro" id="IPR047801">
    <property type="entry name" value="Peptidase_C45"/>
</dbReference>
<dbReference type="Proteomes" id="UP000191518">
    <property type="component" value="Unassembled WGS sequence"/>
</dbReference>
<gene>
    <name evidence="2" type="ORF">PENVUL_c004G05878</name>
</gene>